<organism evidence="1 2">
    <name type="scientific">Columbia Basin potato purple top phytoplasma</name>
    <dbReference type="NCBI Taxonomy" id="307134"/>
    <lineage>
        <taxon>Bacteria</taxon>
        <taxon>Bacillati</taxon>
        <taxon>Mycoplasmatota</taxon>
        <taxon>Mollicutes</taxon>
        <taxon>Acholeplasmatales</taxon>
        <taxon>Acholeplasmataceae</taxon>
        <taxon>Candidatus Phytoplasma</taxon>
        <taxon>16SrVI (Clover proliferation group)</taxon>
    </lineage>
</organism>
<evidence type="ECO:0000313" key="2">
    <source>
        <dbReference type="Proteomes" id="UP001221763"/>
    </source>
</evidence>
<evidence type="ECO:0000313" key="1">
    <source>
        <dbReference type="EMBL" id="MDC9032089.1"/>
    </source>
</evidence>
<gene>
    <name evidence="1" type="ORF">M8044_000310</name>
</gene>
<protein>
    <submittedName>
        <fullName evidence="1">Uncharacterized protein</fullName>
    </submittedName>
</protein>
<accession>A0ABT5LA63</accession>
<name>A0ABT5LA63_9MOLU</name>
<comment type="caution">
    <text evidence="1">The sequence shown here is derived from an EMBL/GenBank/DDBJ whole genome shotgun (WGS) entry which is preliminary data.</text>
</comment>
<reference evidence="1 2" key="1">
    <citation type="journal article" date="2023" name="Plant">
        <title>Draft Genome Sequence Resource of CBPPT1, a 'Candidatus Phytoplasma trifolii'-Related Strain Associated with Potato Purple Top Disease in the Columbia Basin, U.S.A.</title>
        <authorList>
            <person name="Wei W."/>
            <person name="Shao J."/>
            <person name="Bottner-Parker K.D."/>
            <person name="Zhao Y."/>
        </authorList>
    </citation>
    <scope>NUCLEOTIDE SEQUENCE [LARGE SCALE GENOMIC DNA]</scope>
    <source>
        <strain evidence="1 2">CBPPT1</strain>
    </source>
</reference>
<proteinExistence type="predicted"/>
<keyword evidence="2" id="KW-1185">Reference proteome</keyword>
<dbReference type="RefSeq" id="WP_273585301.1">
    <property type="nucleotide sequence ID" value="NZ_JANHJP010000004.1"/>
</dbReference>
<sequence>MFKINENFFLILNLTKDYLSLDNNDLNKKLMAKIRLKSSQIFQSLIIFDKLKLNEIFNLNSIISLDQEQEKNIQE</sequence>
<dbReference type="Proteomes" id="UP001221763">
    <property type="component" value="Unassembled WGS sequence"/>
</dbReference>
<dbReference type="EMBL" id="JANHJP010000004">
    <property type="protein sequence ID" value="MDC9032089.1"/>
    <property type="molecule type" value="Genomic_DNA"/>
</dbReference>